<dbReference type="Proteomes" id="UP000533598">
    <property type="component" value="Unassembled WGS sequence"/>
</dbReference>
<dbReference type="PANTHER" id="PTHR45436:SF5">
    <property type="entry name" value="SENSOR HISTIDINE KINASE TRCS"/>
    <property type="match status" value="1"/>
</dbReference>
<comment type="caution">
    <text evidence="14">The sequence shown here is derived from an EMBL/GenBank/DDBJ whole genome shotgun (WGS) entry which is preliminary data.</text>
</comment>
<evidence type="ECO:0000256" key="5">
    <source>
        <dbReference type="ARBA" id="ARBA00022679"/>
    </source>
</evidence>
<protein>
    <recommendedName>
        <fullName evidence="3">histidine kinase</fullName>
        <ecNumber evidence="3">2.7.13.3</ecNumber>
    </recommendedName>
</protein>
<dbReference type="Pfam" id="PF00672">
    <property type="entry name" value="HAMP"/>
    <property type="match status" value="1"/>
</dbReference>
<evidence type="ECO:0000256" key="11">
    <source>
        <dbReference type="SAM" id="Phobius"/>
    </source>
</evidence>
<dbReference type="InterPro" id="IPR003594">
    <property type="entry name" value="HATPase_dom"/>
</dbReference>
<dbReference type="InterPro" id="IPR003660">
    <property type="entry name" value="HAMP_dom"/>
</dbReference>
<keyword evidence="15" id="KW-1185">Reference proteome</keyword>
<feature type="transmembrane region" description="Helical" evidence="11">
    <location>
        <begin position="27"/>
        <end position="50"/>
    </location>
</feature>
<evidence type="ECO:0000313" key="15">
    <source>
        <dbReference type="Proteomes" id="UP000533598"/>
    </source>
</evidence>
<evidence type="ECO:0000256" key="7">
    <source>
        <dbReference type="ARBA" id="ARBA00022777"/>
    </source>
</evidence>
<keyword evidence="7 14" id="KW-0418">Kinase</keyword>
<keyword evidence="8 11" id="KW-1133">Transmembrane helix</keyword>
<dbReference type="PRINTS" id="PR00344">
    <property type="entry name" value="BCTRLSENSOR"/>
</dbReference>
<evidence type="ECO:0000256" key="6">
    <source>
        <dbReference type="ARBA" id="ARBA00022692"/>
    </source>
</evidence>
<evidence type="ECO:0000256" key="3">
    <source>
        <dbReference type="ARBA" id="ARBA00012438"/>
    </source>
</evidence>
<dbReference type="InterPro" id="IPR005467">
    <property type="entry name" value="His_kinase_dom"/>
</dbReference>
<dbReference type="CDD" id="cd06225">
    <property type="entry name" value="HAMP"/>
    <property type="match status" value="1"/>
</dbReference>
<dbReference type="SUPFAM" id="SSF47384">
    <property type="entry name" value="Homodimeric domain of signal transducing histidine kinase"/>
    <property type="match status" value="1"/>
</dbReference>
<dbReference type="CDD" id="cd00075">
    <property type="entry name" value="HATPase"/>
    <property type="match status" value="1"/>
</dbReference>
<accession>A0A7W7C6U1</accession>
<dbReference type="AlphaFoldDB" id="A0A7W7C6U1"/>
<dbReference type="EMBL" id="JACHMH010000001">
    <property type="protein sequence ID" value="MBB4675612.1"/>
    <property type="molecule type" value="Genomic_DNA"/>
</dbReference>
<dbReference type="SMART" id="SM00304">
    <property type="entry name" value="HAMP"/>
    <property type="match status" value="1"/>
</dbReference>
<dbReference type="Pfam" id="PF00512">
    <property type="entry name" value="HisKA"/>
    <property type="match status" value="1"/>
</dbReference>
<comment type="subcellular location">
    <subcellularLocation>
        <location evidence="2">Cell membrane</location>
    </subcellularLocation>
</comment>
<dbReference type="InterPro" id="IPR004358">
    <property type="entry name" value="Sig_transdc_His_kin-like_C"/>
</dbReference>
<dbReference type="InterPro" id="IPR036097">
    <property type="entry name" value="HisK_dim/P_sf"/>
</dbReference>
<dbReference type="CDD" id="cd00082">
    <property type="entry name" value="HisKA"/>
    <property type="match status" value="1"/>
</dbReference>
<evidence type="ECO:0000313" key="14">
    <source>
        <dbReference type="EMBL" id="MBB4675612.1"/>
    </source>
</evidence>
<evidence type="ECO:0000256" key="1">
    <source>
        <dbReference type="ARBA" id="ARBA00000085"/>
    </source>
</evidence>
<dbReference type="GO" id="GO:0000155">
    <property type="term" value="F:phosphorelay sensor kinase activity"/>
    <property type="evidence" value="ECO:0007669"/>
    <property type="project" value="InterPro"/>
</dbReference>
<evidence type="ECO:0000256" key="8">
    <source>
        <dbReference type="ARBA" id="ARBA00022989"/>
    </source>
</evidence>
<feature type="domain" description="HAMP" evidence="13">
    <location>
        <begin position="196"/>
        <end position="249"/>
    </location>
</feature>
<evidence type="ECO:0000259" key="12">
    <source>
        <dbReference type="PROSITE" id="PS50109"/>
    </source>
</evidence>
<dbReference type="PROSITE" id="PS50109">
    <property type="entry name" value="HIS_KIN"/>
    <property type="match status" value="1"/>
</dbReference>
<organism evidence="14 15">
    <name type="scientific">Crossiella cryophila</name>
    <dbReference type="NCBI Taxonomy" id="43355"/>
    <lineage>
        <taxon>Bacteria</taxon>
        <taxon>Bacillati</taxon>
        <taxon>Actinomycetota</taxon>
        <taxon>Actinomycetes</taxon>
        <taxon>Pseudonocardiales</taxon>
        <taxon>Pseudonocardiaceae</taxon>
        <taxon>Crossiella</taxon>
    </lineage>
</organism>
<dbReference type="PROSITE" id="PS50885">
    <property type="entry name" value="HAMP"/>
    <property type="match status" value="1"/>
</dbReference>
<evidence type="ECO:0000256" key="2">
    <source>
        <dbReference type="ARBA" id="ARBA00004236"/>
    </source>
</evidence>
<evidence type="ECO:0000259" key="13">
    <source>
        <dbReference type="PROSITE" id="PS50885"/>
    </source>
</evidence>
<feature type="transmembrane region" description="Helical" evidence="11">
    <location>
        <begin position="172"/>
        <end position="195"/>
    </location>
</feature>
<evidence type="ECO:0000256" key="4">
    <source>
        <dbReference type="ARBA" id="ARBA00022553"/>
    </source>
</evidence>
<dbReference type="Gene3D" id="3.30.565.10">
    <property type="entry name" value="Histidine kinase-like ATPase, C-terminal domain"/>
    <property type="match status" value="1"/>
</dbReference>
<keyword evidence="10 11" id="KW-0472">Membrane</keyword>
<dbReference type="InterPro" id="IPR003661">
    <property type="entry name" value="HisK_dim/P_dom"/>
</dbReference>
<name>A0A7W7C6U1_9PSEU</name>
<keyword evidence="5 14" id="KW-0808">Transferase</keyword>
<evidence type="ECO:0000256" key="9">
    <source>
        <dbReference type="ARBA" id="ARBA00023012"/>
    </source>
</evidence>
<gene>
    <name evidence="14" type="ORF">HNR67_001730</name>
</gene>
<keyword evidence="9" id="KW-0902">Two-component regulatory system</keyword>
<dbReference type="Gene3D" id="6.10.340.10">
    <property type="match status" value="1"/>
</dbReference>
<feature type="domain" description="Histidine kinase" evidence="12">
    <location>
        <begin position="257"/>
        <end position="474"/>
    </location>
</feature>
<dbReference type="EC" id="2.7.13.3" evidence="3"/>
<dbReference type="GO" id="GO:0005886">
    <property type="term" value="C:plasma membrane"/>
    <property type="evidence" value="ECO:0007669"/>
    <property type="project" value="UniProtKB-SubCell"/>
</dbReference>
<evidence type="ECO:0000256" key="10">
    <source>
        <dbReference type="ARBA" id="ARBA00023136"/>
    </source>
</evidence>
<dbReference type="Pfam" id="PF02518">
    <property type="entry name" value="HATPase_c"/>
    <property type="match status" value="1"/>
</dbReference>
<dbReference type="InterPro" id="IPR050428">
    <property type="entry name" value="TCS_sensor_his_kinase"/>
</dbReference>
<keyword evidence="6 11" id="KW-0812">Transmembrane</keyword>
<dbReference type="SUPFAM" id="SSF55874">
    <property type="entry name" value="ATPase domain of HSP90 chaperone/DNA topoisomerase II/histidine kinase"/>
    <property type="match status" value="1"/>
</dbReference>
<dbReference type="InterPro" id="IPR036890">
    <property type="entry name" value="HATPase_C_sf"/>
</dbReference>
<dbReference type="PANTHER" id="PTHR45436">
    <property type="entry name" value="SENSOR HISTIDINE KINASE YKOH"/>
    <property type="match status" value="1"/>
</dbReference>
<dbReference type="SMART" id="SM00387">
    <property type="entry name" value="HATPase_c"/>
    <property type="match status" value="1"/>
</dbReference>
<keyword evidence="4" id="KW-0597">Phosphoprotein</keyword>
<reference evidence="14 15" key="1">
    <citation type="submission" date="2020-08" db="EMBL/GenBank/DDBJ databases">
        <title>Sequencing the genomes of 1000 actinobacteria strains.</title>
        <authorList>
            <person name="Klenk H.-P."/>
        </authorList>
    </citation>
    <scope>NUCLEOTIDE SEQUENCE [LARGE SCALE GENOMIC DNA]</scope>
    <source>
        <strain evidence="14 15">DSM 44230</strain>
    </source>
</reference>
<dbReference type="SMART" id="SM00388">
    <property type="entry name" value="HisKA"/>
    <property type="match status" value="1"/>
</dbReference>
<dbReference type="SUPFAM" id="SSF158472">
    <property type="entry name" value="HAMP domain-like"/>
    <property type="match status" value="1"/>
</dbReference>
<dbReference type="Gene3D" id="1.10.287.130">
    <property type="match status" value="1"/>
</dbReference>
<proteinExistence type="predicted"/>
<comment type="catalytic activity">
    <reaction evidence="1">
        <text>ATP + protein L-histidine = ADP + protein N-phospho-L-histidine.</text>
        <dbReference type="EC" id="2.7.13.3"/>
    </reaction>
</comment>
<sequence>MSEVPTVRVGRDAHQPRMQRVTLQNRLTLFAAIGVGTAVALVSVAAYFTVLRSLYSELDEQLISRANVIADSALGQGIELERQSAAIFAAIDLRVGLAETLPDGRVKVTSPLNSPQVPVGPEEISVITGQLDHSVRTDARSDQRVIAVPVYRNAALVVAQPLKPTRDTLGRLAWVLFAVGGAGIVLAAAGGLAVARTAIRPVQRLTKAAEHVARTGDLQPIPVTSEDDELARLTNSFNAMLGALADSQERQRRLVADAGHELRTPLTSLRTNLELLVASQQADARYRLSDEDRAEIYADVRAQIEELTTLIGDLVELARDDAPLVVHESVELVDVVERALDRARRRAPGVSLDIRLRPWTLVGDANALERAVMNLLDNAVKWSPPDGRVRVELRQAGAQAVVLEVADSGPGIAESDLPHVFERFYRSTEARTLPGSGLGLAIVKQVAERHGGTVTAGRSHEGGALMSLWLPGNPSETFHSDGFPEHQN</sequence>